<name>A0ABU2MPJ1_9ACTN</name>
<evidence type="ECO:0000256" key="1">
    <source>
        <dbReference type="SAM" id="MobiDB-lite"/>
    </source>
</evidence>
<feature type="region of interest" description="Disordered" evidence="1">
    <location>
        <begin position="1"/>
        <end position="97"/>
    </location>
</feature>
<evidence type="ECO:0000313" key="4">
    <source>
        <dbReference type="Proteomes" id="UP001183246"/>
    </source>
</evidence>
<keyword evidence="4" id="KW-1185">Reference proteome</keyword>
<accession>A0ABU2MPJ1</accession>
<evidence type="ECO:0008006" key="5">
    <source>
        <dbReference type="Google" id="ProtNLM"/>
    </source>
</evidence>
<dbReference type="InterPro" id="IPR008979">
    <property type="entry name" value="Galactose-bd-like_sf"/>
</dbReference>
<feature type="compositionally biased region" description="Low complexity" evidence="1">
    <location>
        <begin position="27"/>
        <end position="38"/>
    </location>
</feature>
<organism evidence="3 4">
    <name type="scientific">Streptomyces litchfieldiae</name>
    <dbReference type="NCBI Taxonomy" id="3075543"/>
    <lineage>
        <taxon>Bacteria</taxon>
        <taxon>Bacillati</taxon>
        <taxon>Actinomycetota</taxon>
        <taxon>Actinomycetes</taxon>
        <taxon>Kitasatosporales</taxon>
        <taxon>Streptomycetaceae</taxon>
        <taxon>Streptomyces</taxon>
    </lineage>
</organism>
<keyword evidence="2" id="KW-1133">Transmembrane helix</keyword>
<sequence length="308" mass="32319">MSAGHTGQGTPDEGDDPFAYLYRPENGQAQAPQGPRQPSYNQVRPVGERTFGGQQGHRQPPAQPPRPDAYYAAPETQPGGTPPYGGPPDRRRPAPEPRRNGLLIGAIAVVVAVVLGVGAAILFSGDENDPEAGGGSTTEPTDDGGDGGGEEPTDDPSDDPTDEEPDPGELPAAELTDLQLGNGAAVASEIGGARSADGSYIAIQGAPGSTVTWTFDFTGEPGLYRLYTGYSTVTEGQGMSFAVNGTPRTDPVNMKDYATGSDQWDSSWVSTYNQVELKEGANTVQFTCTSSCDVIIDQMYITEDRDQS</sequence>
<dbReference type="EMBL" id="JAVREL010000005">
    <property type="protein sequence ID" value="MDT0343317.1"/>
    <property type="molecule type" value="Genomic_DNA"/>
</dbReference>
<reference evidence="4" key="1">
    <citation type="submission" date="2023-07" db="EMBL/GenBank/DDBJ databases">
        <title>30 novel species of actinomycetes from the DSMZ collection.</title>
        <authorList>
            <person name="Nouioui I."/>
        </authorList>
    </citation>
    <scope>NUCLEOTIDE SEQUENCE [LARGE SCALE GENOMIC DNA]</scope>
    <source>
        <strain evidence="4">DSM 44938</strain>
    </source>
</reference>
<protein>
    <recommendedName>
        <fullName evidence="5">Carbohydrate-binding protein</fullName>
    </recommendedName>
</protein>
<comment type="caution">
    <text evidence="3">The sequence shown here is derived from an EMBL/GenBank/DDBJ whole genome shotgun (WGS) entry which is preliminary data.</text>
</comment>
<evidence type="ECO:0000313" key="3">
    <source>
        <dbReference type="EMBL" id="MDT0343317.1"/>
    </source>
</evidence>
<feature type="region of interest" description="Disordered" evidence="1">
    <location>
        <begin position="124"/>
        <end position="171"/>
    </location>
</feature>
<dbReference type="Gene3D" id="2.60.120.260">
    <property type="entry name" value="Galactose-binding domain-like"/>
    <property type="match status" value="1"/>
</dbReference>
<feature type="compositionally biased region" description="Acidic residues" evidence="1">
    <location>
        <begin position="140"/>
        <end position="167"/>
    </location>
</feature>
<feature type="compositionally biased region" description="Basic and acidic residues" evidence="1">
    <location>
        <begin position="88"/>
        <end position="97"/>
    </location>
</feature>
<keyword evidence="2" id="KW-0812">Transmembrane</keyword>
<gene>
    <name evidence="3" type="ORF">RM590_11915</name>
</gene>
<evidence type="ECO:0000256" key="2">
    <source>
        <dbReference type="SAM" id="Phobius"/>
    </source>
</evidence>
<feature type="transmembrane region" description="Helical" evidence="2">
    <location>
        <begin position="100"/>
        <end position="123"/>
    </location>
</feature>
<proteinExistence type="predicted"/>
<dbReference type="SUPFAM" id="SSF49785">
    <property type="entry name" value="Galactose-binding domain-like"/>
    <property type="match status" value="1"/>
</dbReference>
<dbReference type="Proteomes" id="UP001183246">
    <property type="component" value="Unassembled WGS sequence"/>
</dbReference>
<keyword evidence="2" id="KW-0472">Membrane</keyword>
<dbReference type="RefSeq" id="WP_311704446.1">
    <property type="nucleotide sequence ID" value="NZ_JAVREL010000005.1"/>
</dbReference>